<dbReference type="SUPFAM" id="SSF56219">
    <property type="entry name" value="DNase I-like"/>
    <property type="match status" value="1"/>
</dbReference>
<name>A0A7J8NRF7_GOSRA</name>
<evidence type="ECO:0000313" key="1">
    <source>
        <dbReference type="EMBL" id="MBA0579571.1"/>
    </source>
</evidence>
<dbReference type="PANTHER" id="PTHR33710:SF64">
    <property type="entry name" value="ENDONUCLEASE_EXONUCLEASE_PHOSPHATASE DOMAIN-CONTAINING PROTEIN"/>
    <property type="match status" value="1"/>
</dbReference>
<protein>
    <recommendedName>
        <fullName evidence="3">Endonuclease/exonuclease/phosphatase domain-containing protein</fullName>
    </recommendedName>
</protein>
<gene>
    <name evidence="1" type="ORF">Gorai_021824</name>
</gene>
<evidence type="ECO:0000313" key="2">
    <source>
        <dbReference type="Proteomes" id="UP000593578"/>
    </source>
</evidence>
<dbReference type="AlphaFoldDB" id="A0A7J8NRF7"/>
<reference evidence="1 2" key="1">
    <citation type="journal article" date="2019" name="Genome Biol. Evol.">
        <title>Insights into the evolution of the New World diploid cottons (Gossypium, subgenus Houzingenia) based on genome sequencing.</title>
        <authorList>
            <person name="Grover C.E."/>
            <person name="Arick M.A. 2nd"/>
            <person name="Thrash A."/>
            <person name="Conover J.L."/>
            <person name="Sanders W.S."/>
            <person name="Peterson D.G."/>
            <person name="Frelichowski J.E."/>
            <person name="Scheffler J.A."/>
            <person name="Scheffler B.E."/>
            <person name="Wendel J.F."/>
        </authorList>
    </citation>
    <scope>NUCLEOTIDE SEQUENCE [LARGE SCALE GENOMIC DNA]</scope>
    <source>
        <strain evidence="1">8</strain>
        <tissue evidence="1">Leaf</tissue>
    </source>
</reference>
<dbReference type="Gene3D" id="3.60.10.10">
    <property type="entry name" value="Endonuclease/exonuclease/phosphatase"/>
    <property type="match status" value="2"/>
</dbReference>
<dbReference type="InterPro" id="IPR036691">
    <property type="entry name" value="Endo/exonu/phosph_ase_sf"/>
</dbReference>
<sequence>MRLFFWNCRGLENPAIVCELKQLLVSTNSDVIFLYETKLHSNSLQRIHNICRMEGCLAVSSEGCREGLAMLWKEGVEVSIQNYTNHHIDSLEGGRYDQEGMGSGGNFNAIINDADKEGGQRKLRVIMDDFCEVMEELSLVDIKTNNGWFTWVNNREMMNMVTERLDMILVLNDSIGNMSYLVTKVVRQSKLDHDKILMDTMGSKPCENFKDPKLLFKYDGCWAKDKEAREIINRI</sequence>
<comment type="caution">
    <text evidence="1">The sequence shown here is derived from an EMBL/GenBank/DDBJ whole genome shotgun (WGS) entry which is preliminary data.</text>
</comment>
<dbReference type="Proteomes" id="UP000593578">
    <property type="component" value="Unassembled WGS sequence"/>
</dbReference>
<dbReference type="PANTHER" id="PTHR33710">
    <property type="entry name" value="BNAC02G09200D PROTEIN"/>
    <property type="match status" value="1"/>
</dbReference>
<organism evidence="1 2">
    <name type="scientific">Gossypium raimondii</name>
    <name type="common">Peruvian cotton</name>
    <name type="synonym">Gossypium klotzschianum subsp. raimondii</name>
    <dbReference type="NCBI Taxonomy" id="29730"/>
    <lineage>
        <taxon>Eukaryota</taxon>
        <taxon>Viridiplantae</taxon>
        <taxon>Streptophyta</taxon>
        <taxon>Embryophyta</taxon>
        <taxon>Tracheophyta</taxon>
        <taxon>Spermatophyta</taxon>
        <taxon>Magnoliopsida</taxon>
        <taxon>eudicotyledons</taxon>
        <taxon>Gunneridae</taxon>
        <taxon>Pentapetalae</taxon>
        <taxon>rosids</taxon>
        <taxon>malvids</taxon>
        <taxon>Malvales</taxon>
        <taxon>Malvaceae</taxon>
        <taxon>Malvoideae</taxon>
        <taxon>Gossypium</taxon>
    </lineage>
</organism>
<evidence type="ECO:0008006" key="3">
    <source>
        <dbReference type="Google" id="ProtNLM"/>
    </source>
</evidence>
<proteinExistence type="predicted"/>
<accession>A0A7J8NRF7</accession>
<dbReference type="EMBL" id="JABEZZ010000001">
    <property type="protein sequence ID" value="MBA0579571.1"/>
    <property type="molecule type" value="Genomic_DNA"/>
</dbReference>